<feature type="transmembrane region" description="Helical" evidence="8">
    <location>
        <begin position="105"/>
        <end position="127"/>
    </location>
</feature>
<organism evidence="13">
    <name type="scientific">Cryptococcus bacillisporus CA1280</name>
    <dbReference type="NCBI Taxonomy" id="1296109"/>
    <lineage>
        <taxon>Eukaryota</taxon>
        <taxon>Fungi</taxon>
        <taxon>Dikarya</taxon>
        <taxon>Basidiomycota</taxon>
        <taxon>Agaricomycotina</taxon>
        <taxon>Tremellomycetes</taxon>
        <taxon>Tremellales</taxon>
        <taxon>Cryptococcaceae</taxon>
        <taxon>Cryptococcus</taxon>
        <taxon>Cryptococcus gattii species complex</taxon>
    </lineage>
</organism>
<dbReference type="HOGENOM" id="CLU_002458_2_0_1"/>
<dbReference type="InterPro" id="IPR003864">
    <property type="entry name" value="CSC1/OSCA1-like_7TM"/>
</dbReference>
<keyword evidence="5 8" id="KW-1133">Transmembrane helix</keyword>
<feature type="transmembrane region" description="Helical" evidence="8">
    <location>
        <begin position="476"/>
        <end position="502"/>
    </location>
</feature>
<feature type="transmembrane region" description="Helical" evidence="8">
    <location>
        <begin position="618"/>
        <end position="638"/>
    </location>
</feature>
<dbReference type="InterPro" id="IPR032880">
    <property type="entry name" value="CSC1/OSCA1-like_N"/>
</dbReference>
<evidence type="ECO:0000256" key="5">
    <source>
        <dbReference type="ARBA" id="ARBA00022989"/>
    </source>
</evidence>
<reference evidence="13" key="1">
    <citation type="submission" date="2015-01" db="EMBL/GenBank/DDBJ databases">
        <title>The Genome Sequence of Cryptococcus gattii CA1280.</title>
        <authorList>
            <consortium name="The Broad Institute Genomics Platform"/>
            <person name="Cuomo C."/>
            <person name="Litvintseva A."/>
            <person name="Chen Y."/>
            <person name="Heitman J."/>
            <person name="Sun S."/>
            <person name="Springer D."/>
            <person name="Dromer F."/>
            <person name="Young S."/>
            <person name="Zeng Q."/>
            <person name="Gargeya S."/>
            <person name="Abouelleil A."/>
            <person name="Alvarado L."/>
            <person name="Chapman S.B."/>
            <person name="Gainer-Dewar J."/>
            <person name="Goldberg J."/>
            <person name="Griggs A."/>
            <person name="Gujja S."/>
            <person name="Hansen M."/>
            <person name="Howarth C."/>
            <person name="Imamovic A."/>
            <person name="Larimer J."/>
            <person name="Murphy C."/>
            <person name="Naylor J."/>
            <person name="Pearson M."/>
            <person name="Priest M."/>
            <person name="Roberts A."/>
            <person name="Saif S."/>
            <person name="Shea T."/>
            <person name="Sykes S."/>
            <person name="Wortman J."/>
            <person name="Nusbaum C."/>
            <person name="Birren B."/>
        </authorList>
    </citation>
    <scope>NUCLEOTIDE SEQUENCE [LARGE SCALE GENOMIC DNA]</scope>
    <source>
        <strain evidence="13">CA1280</strain>
    </source>
</reference>
<dbReference type="Pfam" id="PF02714">
    <property type="entry name" value="RSN1_7TM"/>
    <property type="match status" value="1"/>
</dbReference>
<evidence type="ECO:0008006" key="14">
    <source>
        <dbReference type="Google" id="ProtNLM"/>
    </source>
</evidence>
<feature type="domain" description="CSC1/OSCA1-like cytosolic" evidence="12">
    <location>
        <begin position="255"/>
        <end position="417"/>
    </location>
</feature>
<feature type="domain" description="CSC1/OSCA1-like N-terminal transmembrane" evidence="11">
    <location>
        <begin position="15"/>
        <end position="168"/>
    </location>
</feature>
<dbReference type="Pfam" id="PF13967">
    <property type="entry name" value="RSN1_TM"/>
    <property type="match status" value="1"/>
</dbReference>
<feature type="transmembrane region" description="Helical" evidence="8">
    <location>
        <begin position="430"/>
        <end position="456"/>
    </location>
</feature>
<evidence type="ECO:0000256" key="7">
    <source>
        <dbReference type="SAM" id="MobiDB-lite"/>
    </source>
</evidence>
<feature type="transmembrane region" description="Helical" evidence="8">
    <location>
        <begin position="684"/>
        <end position="704"/>
    </location>
</feature>
<evidence type="ECO:0000259" key="12">
    <source>
        <dbReference type="Pfam" id="PF14703"/>
    </source>
</evidence>
<name>A0A0D0VIT4_CRYGA</name>
<dbReference type="PANTHER" id="PTHR13018">
    <property type="entry name" value="PROBABLE MEMBRANE PROTEIN DUF221-RELATED"/>
    <property type="match status" value="1"/>
</dbReference>
<feature type="transmembrane region" description="Helical" evidence="8">
    <location>
        <begin position="565"/>
        <end position="586"/>
    </location>
</feature>
<comment type="similarity">
    <text evidence="2">Belongs to the CSC1 (TC 1.A.17) family.</text>
</comment>
<evidence type="ECO:0000259" key="11">
    <source>
        <dbReference type="Pfam" id="PF13967"/>
    </source>
</evidence>
<dbReference type="EMBL" id="KN847994">
    <property type="protein sequence ID" value="KIR44795.1"/>
    <property type="molecule type" value="Genomic_DNA"/>
</dbReference>
<evidence type="ECO:0000256" key="2">
    <source>
        <dbReference type="ARBA" id="ARBA00007779"/>
    </source>
</evidence>
<dbReference type="AlphaFoldDB" id="A0A0D0VIT4"/>
<feature type="region of interest" description="Disordered" evidence="7">
    <location>
        <begin position="757"/>
        <end position="790"/>
    </location>
</feature>
<proteinExistence type="inferred from homology"/>
<dbReference type="Pfam" id="PF14703">
    <property type="entry name" value="PHM7_cyt"/>
    <property type="match status" value="1"/>
</dbReference>
<sequence length="864" mass="95387">MSATNADVQSSTTGSFVAALVVAGITVGGFSTLWLVLHGRKDLQRVFQPRTILPPEGKRPQPLPSGIIAFWKTLFKTPDQDIIVSNGPDAYFYVRFLKVFGLQMLIPYVILTCAILIPVSAVAPNQGMEGLNILTFGNVASSDQVRHVAHFLVTIILMSWTVFLIWREYNHFVVIRQTWMTTPQHLSLARARTIAITNIPESINSSTGIKELAGLVSRVGAGNGSGSSLLALTNPFSRQSIATENTGANGDSEGGVRRVWLTHKCKDIEKVWEERDAECARLEGGVAKLQKRAAKNVRKGKTPEQQGKFDAESSGGDLIDRYVLPKKRPSWRQGLLGLIGKKQNLDTSPEYILEHNVKLDELREGTEDLPQGNTAFIRFSSQFEAHAFAKLASKTDKSNMFIRGGVELVPEDIEWSNISMSPYERQIRTIVSWCLTVGLIIVWAIPVAFVGMVSNIDTLCANASWLAWVCRLPSPALAIIKGVLPPALLAILFMLLPVVLRLMVKMQGEIRKSDIELRLFSRFWLFQVIHGFLIVTLASGLMNALGNLGNTAGQVPTLLADKLPGASIFFLTFILTATFSGAAKTYSRLVPWIMYLLRNILAGGTPRKAYMKKYKMDSFAWATAFPPTCLIMCVTIVYSVIQPIITALAWVAFILLYFANKYVIHWCADQPDAGETGGQFYIKALRTIFVSLYIQGVCMAGLFFLSTNENGSRSKTGLGCGAVMCVMIICIALIQIYIDWFRFTKPYLIYVHRTPSVPNSSSVEPKVGRGGVTDSPSDEDALAGPEHGNTSGFHERAFDHPALWKKQPVIWVAVDPHGLGALEVERINDKGVEASLEYTVMNEKGQIDVQRSPPDEAWYEGFTA</sequence>
<dbReference type="GO" id="GO:0005227">
    <property type="term" value="F:calcium-activated cation channel activity"/>
    <property type="evidence" value="ECO:0007669"/>
    <property type="project" value="InterPro"/>
</dbReference>
<feature type="transmembrane region" description="Helical" evidence="8">
    <location>
        <begin position="147"/>
        <end position="166"/>
    </location>
</feature>
<feature type="transmembrane region" description="Helical" evidence="8">
    <location>
        <begin position="16"/>
        <end position="37"/>
    </location>
</feature>
<evidence type="ECO:0000256" key="4">
    <source>
        <dbReference type="ARBA" id="ARBA00022692"/>
    </source>
</evidence>
<protein>
    <recommendedName>
        <fullName evidence="14">DUF221-domain-containing protein</fullName>
    </recommendedName>
</protein>
<evidence type="ECO:0000259" key="10">
    <source>
        <dbReference type="Pfam" id="PF12621"/>
    </source>
</evidence>
<keyword evidence="4 8" id="KW-0812">Transmembrane</keyword>
<feature type="transmembrane region" description="Helical" evidence="8">
    <location>
        <begin position="523"/>
        <end position="545"/>
    </location>
</feature>
<dbReference type="OrthoDB" id="1076608at2759"/>
<evidence type="ECO:0000256" key="1">
    <source>
        <dbReference type="ARBA" id="ARBA00004141"/>
    </source>
</evidence>
<gene>
    <name evidence="13" type="ORF">I312_05964</name>
</gene>
<feature type="transmembrane region" description="Helical" evidence="8">
    <location>
        <begin position="644"/>
        <end position="663"/>
    </location>
</feature>
<evidence type="ECO:0000259" key="9">
    <source>
        <dbReference type="Pfam" id="PF02714"/>
    </source>
</evidence>
<dbReference type="InterPro" id="IPR045122">
    <property type="entry name" value="Csc1-like"/>
</dbReference>
<accession>A0A0D0VIT4</accession>
<dbReference type="InterPro" id="IPR027815">
    <property type="entry name" value="CSC1/OSCA1-like_cyt"/>
</dbReference>
<feature type="transmembrane region" description="Helical" evidence="8">
    <location>
        <begin position="716"/>
        <end position="738"/>
    </location>
</feature>
<keyword evidence="6 8" id="KW-0472">Membrane</keyword>
<keyword evidence="3" id="KW-0813">Transport</keyword>
<feature type="domain" description="10TM putative phosphate transporter extracellular tail" evidence="10">
    <location>
        <begin position="792"/>
        <end position="855"/>
    </location>
</feature>
<dbReference type="GO" id="GO:0005886">
    <property type="term" value="C:plasma membrane"/>
    <property type="evidence" value="ECO:0007669"/>
    <property type="project" value="TreeGrafter"/>
</dbReference>
<evidence type="ECO:0000256" key="6">
    <source>
        <dbReference type="ARBA" id="ARBA00023136"/>
    </source>
</evidence>
<comment type="subcellular location">
    <subcellularLocation>
        <location evidence="1">Membrane</location>
        <topology evidence="1">Multi-pass membrane protein</topology>
    </subcellularLocation>
</comment>
<evidence type="ECO:0000256" key="3">
    <source>
        <dbReference type="ARBA" id="ARBA00022448"/>
    </source>
</evidence>
<evidence type="ECO:0000313" key="13">
    <source>
        <dbReference type="EMBL" id="KIR44795.1"/>
    </source>
</evidence>
<evidence type="ECO:0000256" key="8">
    <source>
        <dbReference type="SAM" id="Phobius"/>
    </source>
</evidence>
<dbReference type="InterPro" id="IPR022257">
    <property type="entry name" value="PHM7_ext"/>
</dbReference>
<dbReference type="Pfam" id="PF12621">
    <property type="entry name" value="PHM7_ext"/>
    <property type="match status" value="1"/>
</dbReference>
<dbReference type="PANTHER" id="PTHR13018:SF143">
    <property type="entry name" value="CSC1_OSCA1-LIKE 7TM REGION DOMAIN-CONTAINING PROTEIN"/>
    <property type="match status" value="1"/>
</dbReference>
<feature type="domain" description="CSC1/OSCA1-like 7TM region" evidence="9">
    <location>
        <begin position="428"/>
        <end position="703"/>
    </location>
</feature>